<dbReference type="InterPro" id="IPR009057">
    <property type="entry name" value="Homeodomain-like_sf"/>
</dbReference>
<dbReference type="SUPFAM" id="SSF46689">
    <property type="entry name" value="Homeodomain-like"/>
    <property type="match status" value="1"/>
</dbReference>
<keyword evidence="1" id="KW-0678">Repressor</keyword>
<evidence type="ECO:0000256" key="4">
    <source>
        <dbReference type="ARBA" id="ARBA00023163"/>
    </source>
</evidence>
<protein>
    <submittedName>
        <fullName evidence="7">Transcriptional regulator, TetR family</fullName>
    </submittedName>
</protein>
<dbReference type="Pfam" id="PF00440">
    <property type="entry name" value="TetR_N"/>
    <property type="match status" value="1"/>
</dbReference>
<dbReference type="SUPFAM" id="SSF48498">
    <property type="entry name" value="Tetracyclin repressor-like, C-terminal domain"/>
    <property type="match status" value="1"/>
</dbReference>
<dbReference type="PRINTS" id="PR00455">
    <property type="entry name" value="HTHTETR"/>
</dbReference>
<dbReference type="InterPro" id="IPR036271">
    <property type="entry name" value="Tet_transcr_reg_TetR-rel_C_sf"/>
</dbReference>
<evidence type="ECO:0000256" key="3">
    <source>
        <dbReference type="ARBA" id="ARBA00023125"/>
    </source>
</evidence>
<dbReference type="Gene3D" id="1.10.357.10">
    <property type="entry name" value="Tetracycline Repressor, domain 2"/>
    <property type="match status" value="1"/>
</dbReference>
<dbReference type="InterPro" id="IPR050109">
    <property type="entry name" value="HTH-type_TetR-like_transc_reg"/>
</dbReference>
<name>A0A1M7ZCM3_9BACT</name>
<proteinExistence type="predicted"/>
<dbReference type="RefSeq" id="WP_073571855.1">
    <property type="nucleotide sequence ID" value="NZ_FRXN01000003.1"/>
</dbReference>
<keyword evidence="2" id="KW-0805">Transcription regulation</keyword>
<evidence type="ECO:0000313" key="7">
    <source>
        <dbReference type="EMBL" id="SHO62610.1"/>
    </source>
</evidence>
<accession>A0A1M7ZCM3</accession>
<evidence type="ECO:0000256" key="1">
    <source>
        <dbReference type="ARBA" id="ARBA00022491"/>
    </source>
</evidence>
<dbReference type="PROSITE" id="PS50977">
    <property type="entry name" value="HTH_TETR_2"/>
    <property type="match status" value="1"/>
</dbReference>
<dbReference type="Proteomes" id="UP000184609">
    <property type="component" value="Unassembled WGS sequence"/>
</dbReference>
<evidence type="ECO:0000256" key="2">
    <source>
        <dbReference type="ARBA" id="ARBA00023015"/>
    </source>
</evidence>
<evidence type="ECO:0000256" key="5">
    <source>
        <dbReference type="PROSITE-ProRule" id="PRU00335"/>
    </source>
</evidence>
<gene>
    <name evidence="7" type="ORF">SAMN04488108_2192</name>
</gene>
<reference evidence="8" key="1">
    <citation type="submission" date="2016-12" db="EMBL/GenBank/DDBJ databases">
        <authorList>
            <person name="Varghese N."/>
            <person name="Submissions S."/>
        </authorList>
    </citation>
    <scope>NUCLEOTIDE SEQUENCE [LARGE SCALE GENOMIC DNA]</scope>
    <source>
        <strain evidence="8">DSM 25035</strain>
    </source>
</reference>
<dbReference type="GO" id="GO:0003700">
    <property type="term" value="F:DNA-binding transcription factor activity"/>
    <property type="evidence" value="ECO:0007669"/>
    <property type="project" value="TreeGrafter"/>
</dbReference>
<keyword evidence="3 5" id="KW-0238">DNA-binding</keyword>
<dbReference type="AlphaFoldDB" id="A0A1M7ZCM3"/>
<keyword evidence="4" id="KW-0804">Transcription</keyword>
<dbReference type="PANTHER" id="PTHR30055">
    <property type="entry name" value="HTH-TYPE TRANSCRIPTIONAL REGULATOR RUTR"/>
    <property type="match status" value="1"/>
</dbReference>
<evidence type="ECO:0000313" key="8">
    <source>
        <dbReference type="Proteomes" id="UP000184609"/>
    </source>
</evidence>
<dbReference type="PANTHER" id="PTHR30055:SF175">
    <property type="entry name" value="HTH-TYPE TRANSCRIPTIONAL REPRESSOR KSTR2"/>
    <property type="match status" value="1"/>
</dbReference>
<dbReference type="STRING" id="1073327.SAMN04488108_2192"/>
<keyword evidence="8" id="KW-1185">Reference proteome</keyword>
<evidence type="ECO:0000259" key="6">
    <source>
        <dbReference type="PROSITE" id="PS50977"/>
    </source>
</evidence>
<dbReference type="OrthoDB" id="881297at2"/>
<dbReference type="GO" id="GO:0000976">
    <property type="term" value="F:transcription cis-regulatory region binding"/>
    <property type="evidence" value="ECO:0007669"/>
    <property type="project" value="TreeGrafter"/>
</dbReference>
<dbReference type="InterPro" id="IPR001647">
    <property type="entry name" value="HTH_TetR"/>
</dbReference>
<dbReference type="EMBL" id="FRXN01000003">
    <property type="protein sequence ID" value="SHO62610.1"/>
    <property type="molecule type" value="Genomic_DNA"/>
</dbReference>
<feature type="domain" description="HTH tetR-type" evidence="6">
    <location>
        <begin position="5"/>
        <end position="65"/>
    </location>
</feature>
<sequence length="214" mass="24505">MSKKISIENKILDKSYQLFLDKGYRHTTMDDIAQELMMSKKTLYKYFPGKLELLQASFEKLKTRMTAKVEAILDNRYISFPLKLKSSLSVIAQHLAPINPSLFEDLHEHAPEVWEDLRDYINESAFERFQKLIEQGISQGLVKENINVSLVVTLYASAVQSLLSPKFLSQFPESIQKGMKIPPADIYDQAITVIYNGILTEEAREEFTNAPDPV</sequence>
<organism evidence="7 8">
    <name type="scientific">Algoriphagus zhangzhouensis</name>
    <dbReference type="NCBI Taxonomy" id="1073327"/>
    <lineage>
        <taxon>Bacteria</taxon>
        <taxon>Pseudomonadati</taxon>
        <taxon>Bacteroidota</taxon>
        <taxon>Cytophagia</taxon>
        <taxon>Cytophagales</taxon>
        <taxon>Cyclobacteriaceae</taxon>
        <taxon>Algoriphagus</taxon>
    </lineage>
</organism>
<feature type="DNA-binding region" description="H-T-H motif" evidence="5">
    <location>
        <begin position="28"/>
        <end position="47"/>
    </location>
</feature>